<sequence length="150" mass="16388">MGDKQWTSVSKLSVVLQTGQHEASMRGVTTRKVGVVVSIQPTDNDGLPAPQDFETLYSSISLIDYVDEGEVATESGSGDGWHYVKDTKFKGTTNGDGTQQIRFIMNWTQTPDLPTRSFGAKVQIKNNTSSPVYYSSLNGSYHSSVMISTL</sequence>
<proteinExistence type="predicted"/>
<reference evidence="2" key="1">
    <citation type="submission" date="2023-07" db="EMBL/GenBank/DDBJ databases">
        <title>30 novel species of actinomycetes from the DSMZ collection.</title>
        <authorList>
            <person name="Nouioui I."/>
        </authorList>
    </citation>
    <scope>NUCLEOTIDE SEQUENCE [LARGE SCALE GENOMIC DNA]</scope>
    <source>
        <strain evidence="2">DSM 44918</strain>
    </source>
</reference>
<evidence type="ECO:0000313" key="1">
    <source>
        <dbReference type="EMBL" id="MDT0321858.1"/>
    </source>
</evidence>
<gene>
    <name evidence="1" type="ORF">RNC47_26335</name>
</gene>
<organism evidence="1 2">
    <name type="scientific">Streptomyces millisiae</name>
    <dbReference type="NCBI Taxonomy" id="3075542"/>
    <lineage>
        <taxon>Bacteria</taxon>
        <taxon>Bacillati</taxon>
        <taxon>Actinomycetota</taxon>
        <taxon>Actinomycetes</taxon>
        <taxon>Kitasatosporales</taxon>
        <taxon>Streptomycetaceae</taxon>
        <taxon>Streptomyces</taxon>
    </lineage>
</organism>
<comment type="caution">
    <text evidence="1">The sequence shown here is derived from an EMBL/GenBank/DDBJ whole genome shotgun (WGS) entry which is preliminary data.</text>
</comment>
<evidence type="ECO:0008006" key="3">
    <source>
        <dbReference type="Google" id="ProtNLM"/>
    </source>
</evidence>
<protein>
    <recommendedName>
        <fullName evidence="3">DUF4352 domain-containing protein</fullName>
    </recommendedName>
</protein>
<dbReference type="Proteomes" id="UP001183420">
    <property type="component" value="Unassembled WGS sequence"/>
</dbReference>
<dbReference type="RefSeq" id="WP_311602173.1">
    <property type="nucleotide sequence ID" value="NZ_JAVREM010000049.1"/>
</dbReference>
<evidence type="ECO:0000313" key="2">
    <source>
        <dbReference type="Proteomes" id="UP001183420"/>
    </source>
</evidence>
<dbReference type="EMBL" id="JAVREM010000049">
    <property type="protein sequence ID" value="MDT0321858.1"/>
    <property type="molecule type" value="Genomic_DNA"/>
</dbReference>
<keyword evidence="2" id="KW-1185">Reference proteome</keyword>
<accession>A0ABU2LX53</accession>
<name>A0ABU2LX53_9ACTN</name>